<dbReference type="EMBL" id="JACHEO010000014">
    <property type="protein sequence ID" value="MBB5348712.1"/>
    <property type="molecule type" value="Genomic_DNA"/>
</dbReference>
<evidence type="ECO:0000313" key="2">
    <source>
        <dbReference type="EMBL" id="MBB5348712.1"/>
    </source>
</evidence>
<comment type="caution">
    <text evidence="2">The sequence shown here is derived from an EMBL/GenBank/DDBJ whole genome shotgun (WGS) entry which is preliminary data.</text>
</comment>
<organism evidence="2 3">
    <name type="scientific">Desulfoprunum benzoelyticum</name>
    <dbReference type="NCBI Taxonomy" id="1506996"/>
    <lineage>
        <taxon>Bacteria</taxon>
        <taxon>Pseudomonadati</taxon>
        <taxon>Thermodesulfobacteriota</taxon>
        <taxon>Desulfobulbia</taxon>
        <taxon>Desulfobulbales</taxon>
        <taxon>Desulfobulbaceae</taxon>
        <taxon>Desulfoprunum</taxon>
    </lineage>
</organism>
<feature type="transmembrane region" description="Helical" evidence="1">
    <location>
        <begin position="337"/>
        <end position="356"/>
    </location>
</feature>
<evidence type="ECO:0000256" key="1">
    <source>
        <dbReference type="SAM" id="Phobius"/>
    </source>
</evidence>
<keyword evidence="3" id="KW-1185">Reference proteome</keyword>
<dbReference type="AlphaFoldDB" id="A0A840USE3"/>
<name>A0A840USE3_9BACT</name>
<feature type="transmembrane region" description="Helical" evidence="1">
    <location>
        <begin position="194"/>
        <end position="214"/>
    </location>
</feature>
<sequence>MDEFIEKRSFSSLITTGIVAAVACFILSLIYWPVWGWISKTIILAFGAPGLQEVDAKTTGKFVQVFAEATFFWMVINAWIWQALLFGGYGKYSMTNRQPWAGIWYSAVGLIVGVVGFLVIVGLSGLWWKPFSLATLFLPQTAEQVTLAIEGWEASNFYALPVIMANIGYAALFHKWPFAGNIKAPWDSVGAWSLSSYFCFLAWFALIIPSFFHLQIGEHEVVSKPMGSWPTFVAYAQCFIWWFLIPAEGGEHYPMKFFAKKQPWMGIIGLIITIVMGFVQLKVLQTLIHPLNLLPGAPPDVAVASIALSVVIATLLWHHVFDDWPTAAMVENQALRIFIRIGIWWIVGLGFGFFWIKAFKYIPFGGTDLGWGYPVMGVLAGQFVWLMCFLYYNTFFDKWPLVKKVPAKKR</sequence>
<feature type="transmembrane region" description="Helical" evidence="1">
    <location>
        <begin position="371"/>
        <end position="392"/>
    </location>
</feature>
<feature type="transmembrane region" description="Helical" evidence="1">
    <location>
        <begin position="157"/>
        <end position="173"/>
    </location>
</feature>
<gene>
    <name evidence="2" type="ORF">HNQ81_002452</name>
</gene>
<reference evidence="2 3" key="1">
    <citation type="submission" date="2020-08" db="EMBL/GenBank/DDBJ databases">
        <title>Genomic Encyclopedia of Type Strains, Phase IV (KMG-IV): sequencing the most valuable type-strain genomes for metagenomic binning, comparative biology and taxonomic classification.</title>
        <authorList>
            <person name="Goeker M."/>
        </authorList>
    </citation>
    <scope>NUCLEOTIDE SEQUENCE [LARGE SCALE GENOMIC DNA]</scope>
    <source>
        <strain evidence="2 3">DSM 28570</strain>
    </source>
</reference>
<keyword evidence="1" id="KW-0812">Transmembrane</keyword>
<dbReference type="RefSeq" id="WP_183351540.1">
    <property type="nucleotide sequence ID" value="NZ_JACHEO010000014.1"/>
</dbReference>
<feature type="transmembrane region" description="Helical" evidence="1">
    <location>
        <begin position="264"/>
        <end position="281"/>
    </location>
</feature>
<accession>A0A840USE3</accession>
<proteinExistence type="predicted"/>
<dbReference type="Proteomes" id="UP000539642">
    <property type="component" value="Unassembled WGS sequence"/>
</dbReference>
<dbReference type="PROSITE" id="PS51257">
    <property type="entry name" value="PROKAR_LIPOPROTEIN"/>
    <property type="match status" value="1"/>
</dbReference>
<keyword evidence="1" id="KW-0472">Membrane</keyword>
<feature type="transmembrane region" description="Helical" evidence="1">
    <location>
        <begin position="226"/>
        <end position="244"/>
    </location>
</feature>
<evidence type="ECO:0000313" key="3">
    <source>
        <dbReference type="Proteomes" id="UP000539642"/>
    </source>
</evidence>
<keyword evidence="1" id="KW-1133">Transmembrane helix</keyword>
<feature type="transmembrane region" description="Helical" evidence="1">
    <location>
        <begin position="71"/>
        <end position="90"/>
    </location>
</feature>
<feature type="transmembrane region" description="Helical" evidence="1">
    <location>
        <begin position="102"/>
        <end position="128"/>
    </location>
</feature>
<feature type="transmembrane region" description="Helical" evidence="1">
    <location>
        <begin position="12"/>
        <end position="32"/>
    </location>
</feature>
<protein>
    <submittedName>
        <fullName evidence="2">AAT family amino acid transporter</fullName>
    </submittedName>
</protein>
<feature type="transmembrane region" description="Helical" evidence="1">
    <location>
        <begin position="301"/>
        <end position="317"/>
    </location>
</feature>